<feature type="compositionally biased region" description="Low complexity" evidence="1">
    <location>
        <begin position="316"/>
        <end position="326"/>
    </location>
</feature>
<feature type="compositionally biased region" description="Acidic residues" evidence="1">
    <location>
        <begin position="327"/>
        <end position="337"/>
    </location>
</feature>
<dbReference type="AlphaFoldDB" id="A0A5B1LFV0"/>
<reference evidence="4 5" key="1">
    <citation type="submission" date="2019-09" db="EMBL/GenBank/DDBJ databases">
        <title>Nocardioides panacisoli sp. nov., isolated from the soil of a ginseng field.</title>
        <authorList>
            <person name="Cho C."/>
        </authorList>
    </citation>
    <scope>NUCLEOTIDE SEQUENCE [LARGE SCALE GENOMIC DNA]</scope>
    <source>
        <strain evidence="4 5">BN130099</strain>
    </source>
</reference>
<dbReference type="EMBL" id="VUJV01000003">
    <property type="protein sequence ID" value="KAA1419533.1"/>
    <property type="molecule type" value="Genomic_DNA"/>
</dbReference>
<feature type="transmembrane region" description="Helical" evidence="2">
    <location>
        <begin position="93"/>
        <end position="112"/>
    </location>
</feature>
<comment type="caution">
    <text evidence="4">The sequence shown here is derived from an EMBL/GenBank/DDBJ whole genome shotgun (WGS) entry which is preliminary data.</text>
</comment>
<feature type="region of interest" description="Disordered" evidence="1">
    <location>
        <begin position="301"/>
        <end position="339"/>
    </location>
</feature>
<dbReference type="RefSeq" id="WP_149728867.1">
    <property type="nucleotide sequence ID" value="NZ_VUJV01000003.1"/>
</dbReference>
<dbReference type="Pfam" id="PF18915">
    <property type="entry name" value="DUF5667"/>
    <property type="match status" value="1"/>
</dbReference>
<keyword evidence="2" id="KW-0472">Membrane</keyword>
<feature type="domain" description="DUF5667" evidence="3">
    <location>
        <begin position="116"/>
        <end position="225"/>
    </location>
</feature>
<evidence type="ECO:0000259" key="3">
    <source>
        <dbReference type="Pfam" id="PF18915"/>
    </source>
</evidence>
<keyword evidence="2" id="KW-0812">Transmembrane</keyword>
<accession>A0A5B1LFV0</accession>
<proteinExistence type="predicted"/>
<protein>
    <recommendedName>
        <fullName evidence="3">DUF5667 domain-containing protein</fullName>
    </recommendedName>
</protein>
<keyword evidence="5" id="KW-1185">Reference proteome</keyword>
<dbReference type="InterPro" id="IPR043725">
    <property type="entry name" value="DUF5667"/>
</dbReference>
<evidence type="ECO:0000256" key="2">
    <source>
        <dbReference type="SAM" id="Phobius"/>
    </source>
</evidence>
<evidence type="ECO:0000313" key="5">
    <source>
        <dbReference type="Proteomes" id="UP000325003"/>
    </source>
</evidence>
<sequence>MTGAFTSRRRAEEFDALVSSAAPATADAAPYVDLLALVAELRAEAPVLAREEFVSDLRSRLVVEAARQARPIDAATRLRLTPKQRSGARERRAATVLGGFAIVAASGSMAMASQTALPGDVLYPVKRAIENVHTNLQSSDADKAETLLAHAQKRLDEAQQLTAEGADAGTVAATLQDFTDQSSQATELALDDYAATGDQETIGELRSFASASMGELDELGDVVPDDARPALITAAQSLMDADSAAFQICPTCGDGEVTQLPDGVAAPAALELPLNAEPTAASIIGLSPDFLDDVEDAIEDTPVKGKPGKHHGGGQTTVDTTPGTPDVGDDVTDDTDDVTNPLEDLGDKIKHDLTPGADNSEVVDSTVTGVVDGLNGLVDALLGN</sequence>
<dbReference type="Proteomes" id="UP000325003">
    <property type="component" value="Unassembled WGS sequence"/>
</dbReference>
<organism evidence="4 5">
    <name type="scientific">Nocardioides humilatus</name>
    <dbReference type="NCBI Taxonomy" id="2607660"/>
    <lineage>
        <taxon>Bacteria</taxon>
        <taxon>Bacillati</taxon>
        <taxon>Actinomycetota</taxon>
        <taxon>Actinomycetes</taxon>
        <taxon>Propionibacteriales</taxon>
        <taxon>Nocardioidaceae</taxon>
        <taxon>Nocardioides</taxon>
    </lineage>
</organism>
<name>A0A5B1LFV0_9ACTN</name>
<evidence type="ECO:0000256" key="1">
    <source>
        <dbReference type="SAM" id="MobiDB-lite"/>
    </source>
</evidence>
<gene>
    <name evidence="4" type="ORF">F0U44_14000</name>
</gene>
<evidence type="ECO:0000313" key="4">
    <source>
        <dbReference type="EMBL" id="KAA1419533.1"/>
    </source>
</evidence>
<reference evidence="4 5" key="2">
    <citation type="submission" date="2019-09" db="EMBL/GenBank/DDBJ databases">
        <authorList>
            <person name="Jin C."/>
        </authorList>
    </citation>
    <scope>NUCLEOTIDE SEQUENCE [LARGE SCALE GENOMIC DNA]</scope>
    <source>
        <strain evidence="4 5">BN130099</strain>
    </source>
</reference>
<keyword evidence="2" id="KW-1133">Transmembrane helix</keyword>